<dbReference type="InterPro" id="IPR027417">
    <property type="entry name" value="P-loop_NTPase"/>
</dbReference>
<dbReference type="OrthoDB" id="9786803at2"/>
<dbReference type="Proteomes" id="UP000281498">
    <property type="component" value="Unassembled WGS sequence"/>
</dbReference>
<organism evidence="2 3">
    <name type="scientific">Salipaludibacillus neizhouensis</name>
    <dbReference type="NCBI Taxonomy" id="885475"/>
    <lineage>
        <taxon>Bacteria</taxon>
        <taxon>Bacillati</taxon>
        <taxon>Bacillota</taxon>
        <taxon>Bacilli</taxon>
        <taxon>Bacillales</taxon>
        <taxon>Bacillaceae</taxon>
    </lineage>
</organism>
<protein>
    <submittedName>
        <fullName evidence="2">Molybdopterin-guanine dinucleotide biosynthesis protein B</fullName>
    </submittedName>
</protein>
<accession>A0A3A9KB29</accession>
<name>A0A3A9KB29_9BACI</name>
<dbReference type="PANTHER" id="PTHR40072:SF1">
    <property type="entry name" value="MOLYBDOPTERIN-GUANINE DINUCLEOTIDE BIOSYNTHESIS ADAPTER PROTEIN"/>
    <property type="match status" value="1"/>
</dbReference>
<dbReference type="EMBL" id="PDOE01000003">
    <property type="protein sequence ID" value="RKL67752.1"/>
    <property type="molecule type" value="Genomic_DNA"/>
</dbReference>
<proteinExistence type="predicted"/>
<dbReference type="RefSeq" id="WP_110935086.1">
    <property type="nucleotide sequence ID" value="NZ_KZ614146.1"/>
</dbReference>
<feature type="domain" description="Molybdopterin-guanine dinucleotide biosynthesis protein B (MobB)" evidence="1">
    <location>
        <begin position="10"/>
        <end position="130"/>
    </location>
</feature>
<dbReference type="Gene3D" id="3.40.50.300">
    <property type="entry name" value="P-loop containing nucleotide triphosphate hydrolases"/>
    <property type="match status" value="1"/>
</dbReference>
<evidence type="ECO:0000313" key="2">
    <source>
        <dbReference type="EMBL" id="RKL67752.1"/>
    </source>
</evidence>
<evidence type="ECO:0000259" key="1">
    <source>
        <dbReference type="Pfam" id="PF03205"/>
    </source>
</evidence>
<dbReference type="InterPro" id="IPR052539">
    <property type="entry name" value="MGD_biosynthesis_adapter"/>
</dbReference>
<dbReference type="SUPFAM" id="SSF52540">
    <property type="entry name" value="P-loop containing nucleoside triphosphate hydrolases"/>
    <property type="match status" value="1"/>
</dbReference>
<dbReference type="GO" id="GO:0005525">
    <property type="term" value="F:GTP binding"/>
    <property type="evidence" value="ECO:0007669"/>
    <property type="project" value="InterPro"/>
</dbReference>
<reference evidence="2 3" key="1">
    <citation type="submission" date="2017-10" db="EMBL/GenBank/DDBJ databases">
        <title>Bacillus sp. nov., a halophilic bacterium isolated from a Keqin Lake.</title>
        <authorList>
            <person name="Wang H."/>
        </authorList>
    </citation>
    <scope>NUCLEOTIDE SEQUENCE [LARGE SCALE GENOMIC DNA]</scope>
    <source>
        <strain evidence="2 3">KCTC 13187</strain>
    </source>
</reference>
<dbReference type="NCBIfam" id="TIGR00176">
    <property type="entry name" value="mobB"/>
    <property type="match status" value="1"/>
</dbReference>
<gene>
    <name evidence="2" type="primary">mobB</name>
    <name evidence="2" type="ORF">CR203_10425</name>
</gene>
<dbReference type="InterPro" id="IPR004435">
    <property type="entry name" value="MobB_dom"/>
</dbReference>
<keyword evidence="3" id="KW-1185">Reference proteome</keyword>
<dbReference type="GO" id="GO:0006777">
    <property type="term" value="P:Mo-molybdopterin cofactor biosynthetic process"/>
    <property type="evidence" value="ECO:0007669"/>
    <property type="project" value="InterPro"/>
</dbReference>
<comment type="caution">
    <text evidence="2">The sequence shown here is derived from an EMBL/GenBank/DDBJ whole genome shotgun (WGS) entry which is preliminary data.</text>
</comment>
<dbReference type="Pfam" id="PF03205">
    <property type="entry name" value="MobB"/>
    <property type="match status" value="1"/>
</dbReference>
<dbReference type="AlphaFoldDB" id="A0A3A9KB29"/>
<dbReference type="PANTHER" id="PTHR40072">
    <property type="entry name" value="MOLYBDOPTERIN-GUANINE DINUCLEOTIDE BIOSYNTHESIS ADAPTER PROTEIN-RELATED"/>
    <property type="match status" value="1"/>
</dbReference>
<sequence>MINSHSKKHQIVGFSNSGKTTIAKALIEAISRRGLSVGAVKHHGHGGIPLKQESFDTDSAKHRDAGASGSLVISETECSMILSDTSHLNLEDLVRIYECLSFDMIIIEGFKQEKYPKTIIIRSSADEHLLKSCVVIEATIFWEEELALKWESKGLFPVFLMNDLESYIRWFLQAYCRSEG</sequence>
<evidence type="ECO:0000313" key="3">
    <source>
        <dbReference type="Proteomes" id="UP000281498"/>
    </source>
</evidence>